<proteinExistence type="predicted"/>
<feature type="compositionally biased region" description="Polar residues" evidence="1">
    <location>
        <begin position="123"/>
        <end position="136"/>
    </location>
</feature>
<organism evidence="2 3">
    <name type="scientific">Oesophagostomum dentatum</name>
    <name type="common">Nodular worm</name>
    <dbReference type="NCBI Taxonomy" id="61180"/>
    <lineage>
        <taxon>Eukaryota</taxon>
        <taxon>Metazoa</taxon>
        <taxon>Ecdysozoa</taxon>
        <taxon>Nematoda</taxon>
        <taxon>Chromadorea</taxon>
        <taxon>Rhabditida</taxon>
        <taxon>Rhabditina</taxon>
        <taxon>Rhabditomorpha</taxon>
        <taxon>Strongyloidea</taxon>
        <taxon>Strongylidae</taxon>
        <taxon>Oesophagostomum</taxon>
    </lineage>
</organism>
<feature type="compositionally biased region" description="Basic and acidic residues" evidence="1">
    <location>
        <begin position="111"/>
        <end position="122"/>
    </location>
</feature>
<dbReference type="OrthoDB" id="203339at2759"/>
<evidence type="ECO:0000313" key="2">
    <source>
        <dbReference type="EMBL" id="KHJ83629.1"/>
    </source>
</evidence>
<evidence type="ECO:0000256" key="1">
    <source>
        <dbReference type="SAM" id="MobiDB-lite"/>
    </source>
</evidence>
<feature type="region of interest" description="Disordered" evidence="1">
    <location>
        <begin position="16"/>
        <end position="152"/>
    </location>
</feature>
<keyword evidence="3" id="KW-1185">Reference proteome</keyword>
<reference evidence="2 3" key="1">
    <citation type="submission" date="2014-03" db="EMBL/GenBank/DDBJ databases">
        <title>Draft genome of the hookworm Oesophagostomum dentatum.</title>
        <authorList>
            <person name="Mitreva M."/>
        </authorList>
    </citation>
    <scope>NUCLEOTIDE SEQUENCE [LARGE SCALE GENOMIC DNA]</scope>
    <source>
        <strain evidence="2 3">OD-Hann</strain>
    </source>
</reference>
<protein>
    <submittedName>
        <fullName evidence="2">Uncharacterized protein</fullName>
    </submittedName>
</protein>
<gene>
    <name evidence="2" type="ORF">OESDEN_16670</name>
</gene>
<dbReference type="EMBL" id="KN572545">
    <property type="protein sequence ID" value="KHJ83629.1"/>
    <property type="molecule type" value="Genomic_DNA"/>
</dbReference>
<sequence>MVKLTLMGRRQRVAEVGRRFRGRRVRQQTATERKEENQTTNEGEEPAKTEETGTTLGKPGFRRRGNYYNRRFRTQNKNTPKQGENEETAPAVNNSDGTTPTIEQTAAVLEEELKPGMRRRAESNTSAKETQLNCDANNLGGGDAKTAVNPAM</sequence>
<evidence type="ECO:0000313" key="3">
    <source>
        <dbReference type="Proteomes" id="UP000053660"/>
    </source>
</evidence>
<feature type="compositionally biased region" description="Basic residues" evidence="1">
    <location>
        <begin position="60"/>
        <end position="74"/>
    </location>
</feature>
<name>A0A0B1SFG1_OESDE</name>
<dbReference type="AlphaFoldDB" id="A0A0B1SFG1"/>
<feature type="compositionally biased region" description="Polar residues" evidence="1">
    <location>
        <begin position="91"/>
        <end position="104"/>
    </location>
</feature>
<dbReference type="Proteomes" id="UP000053660">
    <property type="component" value="Unassembled WGS sequence"/>
</dbReference>
<accession>A0A0B1SFG1</accession>